<dbReference type="SUPFAM" id="SSF55729">
    <property type="entry name" value="Acyl-CoA N-acyltransferases (Nat)"/>
    <property type="match status" value="2"/>
</dbReference>
<dbReference type="EMBL" id="JBHSOC010000014">
    <property type="protein sequence ID" value="MFC5641729.1"/>
    <property type="molecule type" value="Genomic_DNA"/>
</dbReference>
<dbReference type="RefSeq" id="WP_346141630.1">
    <property type="nucleotide sequence ID" value="NZ_BAAAUA010000005.1"/>
</dbReference>
<keyword evidence="1 4" id="KW-0808">Transferase</keyword>
<dbReference type="CDD" id="cd04301">
    <property type="entry name" value="NAT_SF"/>
    <property type="match status" value="1"/>
</dbReference>
<dbReference type="InterPro" id="IPR000182">
    <property type="entry name" value="GNAT_dom"/>
</dbReference>
<keyword evidence="2 4" id="KW-0012">Acyltransferase</keyword>
<evidence type="ECO:0000259" key="3">
    <source>
        <dbReference type="PROSITE" id="PS51186"/>
    </source>
</evidence>
<evidence type="ECO:0000256" key="1">
    <source>
        <dbReference type="ARBA" id="ARBA00022679"/>
    </source>
</evidence>
<comment type="caution">
    <text evidence="4">The sequence shown here is derived from an EMBL/GenBank/DDBJ whole genome shotgun (WGS) entry which is preliminary data.</text>
</comment>
<dbReference type="PANTHER" id="PTHR43877">
    <property type="entry name" value="AMINOALKYLPHOSPHONATE N-ACETYLTRANSFERASE-RELATED-RELATED"/>
    <property type="match status" value="1"/>
</dbReference>
<gene>
    <name evidence="4" type="ORF">ACFPZF_10230</name>
</gene>
<dbReference type="PANTHER" id="PTHR43877:SF1">
    <property type="entry name" value="ACETYLTRANSFERASE"/>
    <property type="match status" value="1"/>
</dbReference>
<proteinExistence type="predicted"/>
<feature type="domain" description="N-acetyltransferase" evidence="3">
    <location>
        <begin position="3"/>
        <end position="150"/>
    </location>
</feature>
<reference evidence="5" key="1">
    <citation type="journal article" date="2019" name="Int. J. Syst. Evol. Microbiol.">
        <title>The Global Catalogue of Microorganisms (GCM) 10K type strain sequencing project: providing services to taxonomists for standard genome sequencing and annotation.</title>
        <authorList>
            <consortium name="The Broad Institute Genomics Platform"/>
            <consortium name="The Broad Institute Genome Sequencing Center for Infectious Disease"/>
            <person name="Wu L."/>
            <person name="Ma J."/>
        </authorList>
    </citation>
    <scope>NUCLEOTIDE SEQUENCE [LARGE SCALE GENOMIC DNA]</scope>
    <source>
        <strain evidence="5">CGMCC 4.1622</strain>
    </source>
</reference>
<dbReference type="Proteomes" id="UP001596066">
    <property type="component" value="Unassembled WGS sequence"/>
</dbReference>
<evidence type="ECO:0000313" key="4">
    <source>
        <dbReference type="EMBL" id="MFC5641729.1"/>
    </source>
</evidence>
<dbReference type="GO" id="GO:0016746">
    <property type="term" value="F:acyltransferase activity"/>
    <property type="evidence" value="ECO:0007669"/>
    <property type="project" value="UniProtKB-KW"/>
</dbReference>
<accession>A0ABW0V9U1</accession>
<dbReference type="Pfam" id="PF00583">
    <property type="entry name" value="Acetyltransf_1"/>
    <property type="match status" value="2"/>
</dbReference>
<dbReference type="Gene3D" id="3.40.630.30">
    <property type="match status" value="1"/>
</dbReference>
<dbReference type="InterPro" id="IPR016181">
    <property type="entry name" value="Acyl_CoA_acyltransferase"/>
</dbReference>
<dbReference type="PROSITE" id="PS51186">
    <property type="entry name" value="GNAT"/>
    <property type="match status" value="2"/>
</dbReference>
<dbReference type="InterPro" id="IPR050832">
    <property type="entry name" value="Bact_Acetyltransf"/>
</dbReference>
<sequence length="300" mass="32204">MTVTIREFRAADAEGAAAARVAGHPHLVTTPEVTAWQAGLPGFDVLVAERDRLIVGTARFGMVTDSATPGQAFLSVNVLPEERRRGAGAALLRVAERELAGRGATHVGGWVDDEPSALAFAAAHGYRAGRRAHFASRDLTVELPPVPPAPAGVELRTAADYLDDPYPVYLVDIDAARSEPGDLEMNDQGYEEWLAEIWQRPDLDHALTTVVVSGGEPVAFSAVQTDGAARYWSSFTATRAAHRGRGLAKLAKTDSLHRARAAGLTTAYTNNDATNAPMLAINTWLGYRRCASEVKHSREL</sequence>
<name>A0ABW0V9U1_9ACTN</name>
<evidence type="ECO:0000313" key="5">
    <source>
        <dbReference type="Proteomes" id="UP001596066"/>
    </source>
</evidence>
<protein>
    <submittedName>
        <fullName evidence="4">GNAT family N-acetyltransferase</fullName>
        <ecNumber evidence="4">2.3.1.-</ecNumber>
    </submittedName>
</protein>
<feature type="domain" description="N-acetyltransferase" evidence="3">
    <location>
        <begin position="153"/>
        <end position="300"/>
    </location>
</feature>
<organism evidence="4 5">
    <name type="scientific">Kitasatospora cinereorecta</name>
    <dbReference type="NCBI Taxonomy" id="285560"/>
    <lineage>
        <taxon>Bacteria</taxon>
        <taxon>Bacillati</taxon>
        <taxon>Actinomycetota</taxon>
        <taxon>Actinomycetes</taxon>
        <taxon>Kitasatosporales</taxon>
        <taxon>Streptomycetaceae</taxon>
        <taxon>Kitasatospora</taxon>
    </lineage>
</organism>
<dbReference type="EC" id="2.3.1.-" evidence="4"/>
<evidence type="ECO:0000256" key="2">
    <source>
        <dbReference type="ARBA" id="ARBA00023315"/>
    </source>
</evidence>
<keyword evidence="5" id="KW-1185">Reference proteome</keyword>